<keyword evidence="1" id="KW-0812">Transmembrane</keyword>
<evidence type="ECO:0000313" key="2">
    <source>
        <dbReference type="EMBL" id="RKI06498.1"/>
    </source>
</evidence>
<reference evidence="2 3" key="1">
    <citation type="submission" date="2018-09" db="EMBL/GenBank/DDBJ databases">
        <authorList>
            <person name="Livingstone P.G."/>
            <person name="Whitworth D.E."/>
        </authorList>
    </citation>
    <scope>NUCLEOTIDE SEQUENCE [LARGE SCALE GENOMIC DNA]</scope>
    <source>
        <strain evidence="2 3">CA031B</strain>
    </source>
</reference>
<protein>
    <recommendedName>
        <fullName evidence="4">PD-(D/E)XK nuclease family protein</fullName>
    </recommendedName>
</protein>
<keyword evidence="1" id="KW-0472">Membrane</keyword>
<feature type="transmembrane region" description="Helical" evidence="1">
    <location>
        <begin position="21"/>
        <end position="43"/>
    </location>
</feature>
<keyword evidence="3" id="KW-1185">Reference proteome</keyword>
<sequence length="280" mass="31455">MLKADLHNKLASGNLTRKEDLLTSNVLGSLTYLPATAALLPWLRQAQRQHGPDGIPLVGKDVIDATVSFWPRAGAREPDAVLLLHSRDGSTEPVVIECKYLETLSQKPFSTDPEGRTHGDQLVDYWRALNEGTLRTRDGSSWAGKGKRLLYITRQGTAPERELEQSWNRLLDSEKAEASFFWLSWRALHPVLTELAPQLPKGGPHRLVTDLVAYLEHKSLLGFRGFSSLSRVIPVLGAPPTLRERWSLHPPGFLGSLPEHELRPALLPERTDRWNRLLPR</sequence>
<proteinExistence type="predicted"/>
<evidence type="ECO:0008006" key="4">
    <source>
        <dbReference type="Google" id="ProtNLM"/>
    </source>
</evidence>
<accession>A0ABX9QFE9</accession>
<gene>
    <name evidence="2" type="ORF">D7Y13_20105</name>
</gene>
<dbReference type="Proteomes" id="UP000278907">
    <property type="component" value="Unassembled WGS sequence"/>
</dbReference>
<organism evidence="2 3">
    <name type="scientific">Corallococcus praedator</name>
    <dbReference type="NCBI Taxonomy" id="2316724"/>
    <lineage>
        <taxon>Bacteria</taxon>
        <taxon>Pseudomonadati</taxon>
        <taxon>Myxococcota</taxon>
        <taxon>Myxococcia</taxon>
        <taxon>Myxococcales</taxon>
        <taxon>Cystobacterineae</taxon>
        <taxon>Myxococcaceae</taxon>
        <taxon>Corallococcus</taxon>
    </lineage>
</organism>
<keyword evidence="1" id="KW-1133">Transmembrane helix</keyword>
<comment type="caution">
    <text evidence="2">The sequence shown here is derived from an EMBL/GenBank/DDBJ whole genome shotgun (WGS) entry which is preliminary data.</text>
</comment>
<dbReference type="EMBL" id="RAWI01000149">
    <property type="protein sequence ID" value="RKI06498.1"/>
    <property type="molecule type" value="Genomic_DNA"/>
</dbReference>
<name>A0ABX9QFE9_9BACT</name>
<evidence type="ECO:0000313" key="3">
    <source>
        <dbReference type="Proteomes" id="UP000278907"/>
    </source>
</evidence>
<evidence type="ECO:0000256" key="1">
    <source>
        <dbReference type="SAM" id="Phobius"/>
    </source>
</evidence>
<dbReference type="RefSeq" id="WP_120583874.1">
    <property type="nucleotide sequence ID" value="NZ_RAWI01000149.1"/>
</dbReference>